<dbReference type="FunFam" id="1.10.3060.10:FF:000002">
    <property type="entry name" value="Preprotein translocase subunit SecA"/>
    <property type="match status" value="1"/>
</dbReference>
<comment type="similarity">
    <text evidence="3 16 17">Belongs to the SecA family.</text>
</comment>
<dbReference type="SUPFAM" id="SSF52540">
    <property type="entry name" value="P-loop containing nucleoside triphosphate hydrolases"/>
    <property type="match status" value="2"/>
</dbReference>
<dbReference type="SUPFAM" id="SSF81767">
    <property type="entry name" value="Pre-protein crosslinking domain of SecA"/>
    <property type="match status" value="1"/>
</dbReference>
<comment type="catalytic activity">
    <reaction evidence="15 16">
        <text>ATP + H2O + cellular proteinSide 1 = ADP + phosphate + cellular proteinSide 2.</text>
        <dbReference type="EC" id="7.4.2.8"/>
    </reaction>
</comment>
<comment type="function">
    <text evidence="16">Part of the Sec protein translocase complex. Interacts with the SecYEG preprotein conducting channel. Has a central role in coupling the hydrolysis of ATP to the transfer of proteins into and across the cell membrane, serving as an ATP-driven molecular motor driving the stepwise translocation of polypeptide chains across the membrane.</text>
</comment>
<evidence type="ECO:0000259" key="19">
    <source>
        <dbReference type="PROSITE" id="PS51192"/>
    </source>
</evidence>
<dbReference type="InterPro" id="IPR004027">
    <property type="entry name" value="SEC_C_motif"/>
</dbReference>
<dbReference type="GO" id="GO:0046872">
    <property type="term" value="F:metal ion binding"/>
    <property type="evidence" value="ECO:0007669"/>
    <property type="project" value="UniProtKB-KW"/>
</dbReference>
<dbReference type="NCBIfam" id="NF006630">
    <property type="entry name" value="PRK09200.1"/>
    <property type="match status" value="1"/>
</dbReference>
<dbReference type="GO" id="GO:0006605">
    <property type="term" value="P:protein targeting"/>
    <property type="evidence" value="ECO:0007669"/>
    <property type="project" value="UniProtKB-UniRule"/>
</dbReference>
<name>A0A6M0RA19_9CLOT</name>
<evidence type="ECO:0000256" key="17">
    <source>
        <dbReference type="RuleBase" id="RU003874"/>
    </source>
</evidence>
<dbReference type="Pfam" id="PF02810">
    <property type="entry name" value="SEC-C"/>
    <property type="match status" value="1"/>
</dbReference>
<feature type="binding site" evidence="16">
    <location>
        <position position="85"/>
    </location>
    <ligand>
        <name>ATP</name>
        <dbReference type="ChEBI" id="CHEBI:30616"/>
    </ligand>
</feature>
<dbReference type="NCBIfam" id="NF009538">
    <property type="entry name" value="PRK12904.1"/>
    <property type="match status" value="1"/>
</dbReference>
<feature type="domain" description="SecA family profile" evidence="21">
    <location>
        <begin position="1"/>
        <end position="570"/>
    </location>
</feature>
<feature type="binding site" evidence="16">
    <location>
        <begin position="103"/>
        <end position="107"/>
    </location>
    <ligand>
        <name>ATP</name>
        <dbReference type="ChEBI" id="CHEBI:30616"/>
    </ligand>
</feature>
<dbReference type="InterPro" id="IPR011116">
    <property type="entry name" value="SecA_Wing/Scaffold"/>
</dbReference>
<dbReference type="FunFam" id="3.90.1440.10:FF:000001">
    <property type="entry name" value="Preprotein translocase subunit SecA"/>
    <property type="match status" value="1"/>
</dbReference>
<dbReference type="CDD" id="cd17928">
    <property type="entry name" value="DEXDc_SecA"/>
    <property type="match status" value="1"/>
</dbReference>
<dbReference type="PROSITE" id="PS51192">
    <property type="entry name" value="HELICASE_ATP_BIND_1"/>
    <property type="match status" value="1"/>
</dbReference>
<dbReference type="GO" id="GO:0008564">
    <property type="term" value="F:protein-exporting ATPase activity"/>
    <property type="evidence" value="ECO:0007669"/>
    <property type="project" value="UniProtKB-EC"/>
</dbReference>
<dbReference type="EMBL" id="SXDP01000005">
    <property type="protein sequence ID" value="NEZ47062.1"/>
    <property type="molecule type" value="Genomic_DNA"/>
</dbReference>
<keyword evidence="8 16" id="KW-0547">Nucleotide-binding</keyword>
<evidence type="ECO:0000256" key="13">
    <source>
        <dbReference type="ARBA" id="ARBA00023010"/>
    </source>
</evidence>
<dbReference type="Gene3D" id="3.90.1440.10">
    <property type="entry name" value="SecA, preprotein cross-linking domain"/>
    <property type="match status" value="1"/>
</dbReference>
<dbReference type="Proteomes" id="UP000473885">
    <property type="component" value="Unassembled WGS sequence"/>
</dbReference>
<dbReference type="Pfam" id="PF07517">
    <property type="entry name" value="SecA_DEAD"/>
    <property type="match status" value="1"/>
</dbReference>
<evidence type="ECO:0000259" key="20">
    <source>
        <dbReference type="PROSITE" id="PS51194"/>
    </source>
</evidence>
<feature type="domain" description="Helicase ATP-binding" evidence="19">
    <location>
        <begin position="87"/>
        <end position="225"/>
    </location>
</feature>
<dbReference type="SUPFAM" id="SSF81886">
    <property type="entry name" value="Helical scaffold and wing domains of SecA"/>
    <property type="match status" value="1"/>
</dbReference>
<dbReference type="PANTHER" id="PTHR30612">
    <property type="entry name" value="SECA INNER MEMBRANE COMPONENT OF SEC PROTEIN SECRETION SYSTEM"/>
    <property type="match status" value="1"/>
</dbReference>
<keyword evidence="14 16" id="KW-0472">Membrane</keyword>
<organism evidence="22 23">
    <name type="scientific">Clostridium niameyense</name>
    <dbReference type="NCBI Taxonomy" id="1622073"/>
    <lineage>
        <taxon>Bacteria</taxon>
        <taxon>Bacillati</taxon>
        <taxon>Bacillota</taxon>
        <taxon>Clostridia</taxon>
        <taxon>Eubacteriales</taxon>
        <taxon>Clostridiaceae</taxon>
        <taxon>Clostridium</taxon>
    </lineage>
</organism>
<feature type="binding site" evidence="16">
    <location>
        <position position="492"/>
    </location>
    <ligand>
        <name>ATP</name>
        <dbReference type="ChEBI" id="CHEBI:30616"/>
    </ligand>
</feature>
<dbReference type="NCBIfam" id="TIGR00963">
    <property type="entry name" value="secA"/>
    <property type="match status" value="1"/>
</dbReference>
<evidence type="ECO:0000256" key="10">
    <source>
        <dbReference type="ARBA" id="ARBA00022840"/>
    </source>
</evidence>
<dbReference type="AlphaFoldDB" id="A0A6M0RA19"/>
<dbReference type="PROSITE" id="PS51194">
    <property type="entry name" value="HELICASE_CTER"/>
    <property type="match status" value="1"/>
</dbReference>
<dbReference type="SMART" id="SM00958">
    <property type="entry name" value="SecA_PP_bind"/>
    <property type="match status" value="1"/>
</dbReference>
<evidence type="ECO:0000256" key="14">
    <source>
        <dbReference type="ARBA" id="ARBA00023136"/>
    </source>
</evidence>
<dbReference type="InterPro" id="IPR014018">
    <property type="entry name" value="SecA_motor_DEAD"/>
</dbReference>
<keyword evidence="11 16" id="KW-0653">Protein transport</keyword>
<keyword evidence="5 16" id="KW-1003">Cell membrane</keyword>
<dbReference type="InterPro" id="IPR001650">
    <property type="entry name" value="Helicase_C-like"/>
</dbReference>
<evidence type="ECO:0000256" key="15">
    <source>
        <dbReference type="ARBA" id="ARBA00034006"/>
    </source>
</evidence>
<evidence type="ECO:0000256" key="3">
    <source>
        <dbReference type="ARBA" id="ARBA00007650"/>
    </source>
</evidence>
<feature type="compositionally biased region" description="Basic and acidic residues" evidence="18">
    <location>
        <begin position="801"/>
        <end position="816"/>
    </location>
</feature>
<evidence type="ECO:0000313" key="22">
    <source>
        <dbReference type="EMBL" id="NEZ47062.1"/>
    </source>
</evidence>
<comment type="caution">
    <text evidence="22">The sequence shown here is derived from an EMBL/GenBank/DDBJ whole genome shotgun (WGS) entry which is preliminary data.</text>
</comment>
<keyword evidence="9" id="KW-0862">Zinc</keyword>
<comment type="cofactor">
    <cofactor evidence="1">
        <name>Zn(2+)</name>
        <dbReference type="ChEBI" id="CHEBI:29105"/>
    </cofactor>
</comment>
<dbReference type="GO" id="GO:0017038">
    <property type="term" value="P:protein import"/>
    <property type="evidence" value="ECO:0007669"/>
    <property type="project" value="InterPro"/>
</dbReference>
<dbReference type="PROSITE" id="PS01312">
    <property type="entry name" value="SECA"/>
    <property type="match status" value="1"/>
</dbReference>
<evidence type="ECO:0000256" key="2">
    <source>
        <dbReference type="ARBA" id="ARBA00004496"/>
    </source>
</evidence>
<comment type="subcellular location">
    <subcellularLocation>
        <location evidence="16">Cell membrane</location>
        <topology evidence="16">Peripheral membrane protein</topology>
        <orientation evidence="16">Cytoplasmic side</orientation>
    </subcellularLocation>
    <subcellularLocation>
        <location evidence="2 16">Cytoplasm</location>
    </subcellularLocation>
    <text evidence="16">Distribution is 50-50.</text>
</comment>
<dbReference type="InterPro" id="IPR014001">
    <property type="entry name" value="Helicase_ATP-bd"/>
</dbReference>
<dbReference type="FunFam" id="3.40.50.300:FF:000694">
    <property type="entry name" value="Preprotein translocase subunit SecA"/>
    <property type="match status" value="1"/>
</dbReference>
<dbReference type="GO" id="GO:0065002">
    <property type="term" value="P:intracellular protein transmembrane transport"/>
    <property type="evidence" value="ECO:0007669"/>
    <property type="project" value="UniProtKB-UniRule"/>
</dbReference>
<dbReference type="GO" id="GO:0005886">
    <property type="term" value="C:plasma membrane"/>
    <property type="evidence" value="ECO:0007669"/>
    <property type="project" value="UniProtKB-SubCell"/>
</dbReference>
<evidence type="ECO:0000256" key="16">
    <source>
        <dbReference type="HAMAP-Rule" id="MF_01382"/>
    </source>
</evidence>
<dbReference type="GO" id="GO:0031522">
    <property type="term" value="C:cell envelope Sec protein transport complex"/>
    <property type="evidence" value="ECO:0007669"/>
    <property type="project" value="TreeGrafter"/>
</dbReference>
<gene>
    <name evidence="16 22" type="primary">secA</name>
    <name evidence="22" type="ORF">FDF74_07540</name>
</gene>
<evidence type="ECO:0000313" key="23">
    <source>
        <dbReference type="Proteomes" id="UP000473885"/>
    </source>
</evidence>
<evidence type="ECO:0000256" key="9">
    <source>
        <dbReference type="ARBA" id="ARBA00022833"/>
    </source>
</evidence>
<evidence type="ECO:0000259" key="21">
    <source>
        <dbReference type="PROSITE" id="PS51196"/>
    </source>
</evidence>
<dbReference type="InterPro" id="IPR020937">
    <property type="entry name" value="SecA_CS"/>
</dbReference>
<dbReference type="Pfam" id="PF21090">
    <property type="entry name" value="P-loop_SecA"/>
    <property type="match status" value="1"/>
</dbReference>
<keyword evidence="4 16" id="KW-0813">Transport</keyword>
<dbReference type="PANTHER" id="PTHR30612:SF0">
    <property type="entry name" value="CHLOROPLAST PROTEIN-TRANSPORTING ATPASE"/>
    <property type="match status" value="1"/>
</dbReference>
<dbReference type="Gene3D" id="3.40.50.300">
    <property type="entry name" value="P-loop containing nucleotide triphosphate hydrolases"/>
    <property type="match status" value="3"/>
</dbReference>
<keyword evidence="23" id="KW-1185">Reference proteome</keyword>
<keyword evidence="6 16" id="KW-0963">Cytoplasm</keyword>
<evidence type="ECO:0000256" key="12">
    <source>
        <dbReference type="ARBA" id="ARBA00022967"/>
    </source>
</evidence>
<evidence type="ECO:0000256" key="5">
    <source>
        <dbReference type="ARBA" id="ARBA00022475"/>
    </source>
</evidence>
<keyword evidence="7" id="KW-0479">Metal-binding</keyword>
<keyword evidence="10 16" id="KW-0067">ATP-binding</keyword>
<dbReference type="InterPro" id="IPR011130">
    <property type="entry name" value="SecA_preprotein_X-link_dom"/>
</dbReference>
<sequence length="836" mass="95645">MKLFDKLFGTYSERELKRVIPIVDKIESLDEQTQKLKDEDFHAKTQEFKDRLQNGESIDSILPEAFALAREAAYRTIGLKHYREQLMGGIVLHQGRIAEMKTGEGKTLVATLPAYLNALTGKGVHIVTVNDYLAKRDRDLMAPVYEFLGLKSGVILHNLTSEQRQEAYAADITYGTNSEFGFDYLRDNMVVYKEERVQRKLNFCIIDEVDSILIDEARTPLIISGQGEKSTEFYKVADYFAKSLKQEEHFTVDEKANSVILTDSGVEKAEDFFKLENYADPENMEIQHHVVQALKANYMMKKDKDYMVKEGEVLIVDEFTGRAMEGRRYSDGLHQAIEAKEGVKVERESKTLATITYQNYFRMYNKLSGMTGTAQTEENEFREIYGLDVIVVPTHKPMIRIDQPDLVYKTEKGKFKAIVSEIVERHKKGQPVLVGTVSIEKSELLSSMLKKKGIPHQVLNAKFHEREAEIVSHAGEYGMVTIATNMAGRGTDIKLTGKAEQAGGLIIIGTERHESRRIDNQLRGRSGRQGDPGESRFYVSLEDDLMRIFGSEKIQGVVEKIGLGDDEAIESKMVSSAIESAQKKVEGNNFDIRKTLLQYDDVINKQREIIYKQRTEVLEGEDLRDQIMAMMKDLIYTSVASHVSGLEEEFEQELNNLVSYLEDLYLPKDSVTVEELSKLSDEEIKEKLLDITIKLYDEKEKHIGSEQMREIERVILLRVVDTKWMDHIDNMDHLKQGIGLRAYKQQDPVQAYQFEGSQMFDEMIYNIKVDTVRYLFHVEVERAPEREKVAKETSTNYDNDGVVKQEPVRKENRIGRNDPCPCGSGKKYKNCCGRNA</sequence>
<dbReference type="InterPro" id="IPR000185">
    <property type="entry name" value="SecA"/>
</dbReference>
<dbReference type="GO" id="GO:0005829">
    <property type="term" value="C:cytosol"/>
    <property type="evidence" value="ECO:0007669"/>
    <property type="project" value="TreeGrafter"/>
</dbReference>
<proteinExistence type="inferred from homology"/>
<dbReference type="InterPro" id="IPR036266">
    <property type="entry name" value="SecA_Wing/Scaffold_sf"/>
</dbReference>
<dbReference type="InterPro" id="IPR011115">
    <property type="entry name" value="SecA_DEAD"/>
</dbReference>
<evidence type="ECO:0000256" key="8">
    <source>
        <dbReference type="ARBA" id="ARBA00022741"/>
    </source>
</evidence>
<dbReference type="RefSeq" id="WP_163249191.1">
    <property type="nucleotide sequence ID" value="NZ_SXDP01000005.1"/>
</dbReference>
<protein>
    <recommendedName>
        <fullName evidence="16 17">Protein translocase subunit SecA</fullName>
        <ecNumber evidence="16">7.4.2.8</ecNumber>
    </recommendedName>
</protein>
<comment type="subunit">
    <text evidence="16">Monomer and homodimer. Part of the essential Sec protein translocation apparatus which comprises SecA, SecYEG and auxiliary proteins SecDF. Other proteins may also be involved.</text>
</comment>
<dbReference type="InterPro" id="IPR036670">
    <property type="entry name" value="SecA_X-link_sf"/>
</dbReference>
<keyword evidence="12 16" id="KW-1278">Translocase</keyword>
<dbReference type="HAMAP" id="MF_01382">
    <property type="entry name" value="SecA"/>
    <property type="match status" value="1"/>
</dbReference>
<evidence type="ECO:0000256" key="11">
    <source>
        <dbReference type="ARBA" id="ARBA00022927"/>
    </source>
</evidence>
<dbReference type="GO" id="GO:0005524">
    <property type="term" value="F:ATP binding"/>
    <property type="evidence" value="ECO:0007669"/>
    <property type="project" value="UniProtKB-UniRule"/>
</dbReference>
<keyword evidence="13 16" id="KW-0811">Translocation</keyword>
<dbReference type="SMART" id="SM00957">
    <property type="entry name" value="SecA_DEAD"/>
    <property type="match status" value="1"/>
</dbReference>
<dbReference type="GO" id="GO:0043952">
    <property type="term" value="P:protein transport by the Sec complex"/>
    <property type="evidence" value="ECO:0007669"/>
    <property type="project" value="TreeGrafter"/>
</dbReference>
<dbReference type="CDD" id="cd18803">
    <property type="entry name" value="SF2_C_secA"/>
    <property type="match status" value="1"/>
</dbReference>
<feature type="domain" description="Helicase C-terminal" evidence="20">
    <location>
        <begin position="414"/>
        <end position="586"/>
    </location>
</feature>
<dbReference type="Gene3D" id="1.10.3060.10">
    <property type="entry name" value="Helical scaffold and wing domains of SecA"/>
    <property type="match status" value="1"/>
</dbReference>
<dbReference type="Pfam" id="PF07516">
    <property type="entry name" value="SecA_SW"/>
    <property type="match status" value="1"/>
</dbReference>
<accession>A0A6M0RA19</accession>
<feature type="region of interest" description="Disordered" evidence="18">
    <location>
        <begin position="787"/>
        <end position="816"/>
    </location>
</feature>
<evidence type="ECO:0000256" key="7">
    <source>
        <dbReference type="ARBA" id="ARBA00022723"/>
    </source>
</evidence>
<evidence type="ECO:0000256" key="6">
    <source>
        <dbReference type="ARBA" id="ARBA00022490"/>
    </source>
</evidence>
<dbReference type="Pfam" id="PF01043">
    <property type="entry name" value="SecA_PP_bind"/>
    <property type="match status" value="1"/>
</dbReference>
<reference evidence="22 23" key="1">
    <citation type="submission" date="2019-04" db="EMBL/GenBank/DDBJ databases">
        <title>Genome sequencing of Clostridium botulinum Groups I-IV and Clostridium butyricum.</title>
        <authorList>
            <person name="Brunt J."/>
            <person name="Van Vliet A.H.M."/>
            <person name="Stringer S.C."/>
            <person name="Carter A.T."/>
            <person name="Peck M.W."/>
        </authorList>
    </citation>
    <scope>NUCLEOTIDE SEQUENCE [LARGE SCALE GENOMIC DNA]</scope>
    <source>
        <strain evidence="22 23">IFR 18/094</strain>
    </source>
</reference>
<evidence type="ECO:0000256" key="18">
    <source>
        <dbReference type="SAM" id="MobiDB-lite"/>
    </source>
</evidence>
<dbReference type="InterPro" id="IPR027417">
    <property type="entry name" value="P-loop_NTPase"/>
</dbReference>
<dbReference type="PRINTS" id="PR00906">
    <property type="entry name" value="SECA"/>
</dbReference>
<dbReference type="EC" id="7.4.2.8" evidence="16"/>
<dbReference type="PROSITE" id="PS51196">
    <property type="entry name" value="SECA_MOTOR_DEAD"/>
    <property type="match status" value="1"/>
</dbReference>
<dbReference type="InterPro" id="IPR044722">
    <property type="entry name" value="SecA_SF2_C"/>
</dbReference>
<evidence type="ECO:0000256" key="4">
    <source>
        <dbReference type="ARBA" id="ARBA00022448"/>
    </source>
</evidence>
<evidence type="ECO:0000256" key="1">
    <source>
        <dbReference type="ARBA" id="ARBA00001947"/>
    </source>
</evidence>